<name>A0A183ENY1_9BILA</name>
<feature type="compositionally biased region" description="Polar residues" evidence="1">
    <location>
        <begin position="24"/>
        <end position="35"/>
    </location>
</feature>
<reference evidence="2 3" key="2">
    <citation type="submission" date="2018-11" db="EMBL/GenBank/DDBJ databases">
        <authorList>
            <consortium name="Pathogen Informatics"/>
        </authorList>
    </citation>
    <scope>NUCLEOTIDE SEQUENCE [LARGE SCALE GENOMIC DNA]</scope>
</reference>
<evidence type="ECO:0000313" key="2">
    <source>
        <dbReference type="EMBL" id="VDN40377.1"/>
    </source>
</evidence>
<proteinExistence type="predicted"/>
<evidence type="ECO:0000313" key="3">
    <source>
        <dbReference type="Proteomes" id="UP000271098"/>
    </source>
</evidence>
<feature type="compositionally biased region" description="Basic and acidic residues" evidence="1">
    <location>
        <begin position="86"/>
        <end position="104"/>
    </location>
</feature>
<feature type="compositionally biased region" description="Basic and acidic residues" evidence="1">
    <location>
        <begin position="123"/>
        <end position="147"/>
    </location>
</feature>
<evidence type="ECO:0000313" key="4">
    <source>
        <dbReference type="WBParaSite" id="GPUH_0002269901-mRNA-1"/>
    </source>
</evidence>
<feature type="region of interest" description="Disordered" evidence="1">
    <location>
        <begin position="1"/>
        <end position="155"/>
    </location>
</feature>
<feature type="compositionally biased region" description="Basic and acidic residues" evidence="1">
    <location>
        <begin position="1"/>
        <end position="19"/>
    </location>
</feature>
<dbReference type="AlphaFoldDB" id="A0A183ENY1"/>
<dbReference type="EMBL" id="UYRT01095659">
    <property type="protein sequence ID" value="VDN40377.1"/>
    <property type="molecule type" value="Genomic_DNA"/>
</dbReference>
<accession>A0A183ENY1</accession>
<gene>
    <name evidence="2" type="ORF">GPUH_LOCUS22672</name>
</gene>
<organism evidence="4">
    <name type="scientific">Gongylonema pulchrum</name>
    <dbReference type="NCBI Taxonomy" id="637853"/>
    <lineage>
        <taxon>Eukaryota</taxon>
        <taxon>Metazoa</taxon>
        <taxon>Ecdysozoa</taxon>
        <taxon>Nematoda</taxon>
        <taxon>Chromadorea</taxon>
        <taxon>Rhabditida</taxon>
        <taxon>Spirurina</taxon>
        <taxon>Spiruromorpha</taxon>
        <taxon>Spiruroidea</taxon>
        <taxon>Gongylonematidae</taxon>
        <taxon>Gongylonema</taxon>
    </lineage>
</organism>
<protein>
    <submittedName>
        <fullName evidence="4">Colicin import membrane protein</fullName>
    </submittedName>
</protein>
<dbReference type="Proteomes" id="UP000271098">
    <property type="component" value="Unassembled WGS sequence"/>
</dbReference>
<evidence type="ECO:0000256" key="1">
    <source>
        <dbReference type="SAM" id="MobiDB-lite"/>
    </source>
</evidence>
<feature type="compositionally biased region" description="Polar residues" evidence="1">
    <location>
        <begin position="53"/>
        <end position="80"/>
    </location>
</feature>
<sequence length="155" mass="16542">MSAVEKEKQANEELRKREAAANADDNQLSTEQAEQANEELRKREAAANDDDNQLSTEQAEVNGTATNSKGAANIASSTASEGGIEEFEKSGIERKSTTTTDDRNATNNDTITVIDGDDGEANESVRKADATGDTEICTRDDDCDKKQVASSVAIP</sequence>
<reference evidence="4" key="1">
    <citation type="submission" date="2016-06" db="UniProtKB">
        <authorList>
            <consortium name="WormBaseParasite"/>
        </authorList>
    </citation>
    <scope>IDENTIFICATION</scope>
</reference>
<keyword evidence="3" id="KW-1185">Reference proteome</keyword>
<dbReference type="WBParaSite" id="GPUH_0002269901-mRNA-1">
    <property type="protein sequence ID" value="GPUH_0002269901-mRNA-1"/>
    <property type="gene ID" value="GPUH_0002269901"/>
</dbReference>